<keyword evidence="7" id="KW-1185">Reference proteome</keyword>
<dbReference type="SUPFAM" id="SSF46785">
    <property type="entry name" value="Winged helix' DNA-binding domain"/>
    <property type="match status" value="1"/>
</dbReference>
<dbReference type="Pfam" id="PF09339">
    <property type="entry name" value="HTH_IclR"/>
    <property type="match status" value="1"/>
</dbReference>
<dbReference type="SUPFAM" id="SSF55781">
    <property type="entry name" value="GAF domain-like"/>
    <property type="match status" value="1"/>
</dbReference>
<name>A0ABV8CTA1_9STRE</name>
<dbReference type="InterPro" id="IPR029016">
    <property type="entry name" value="GAF-like_dom_sf"/>
</dbReference>
<dbReference type="PROSITE" id="PS51078">
    <property type="entry name" value="ICLR_ED"/>
    <property type="match status" value="1"/>
</dbReference>
<comment type="caution">
    <text evidence="6">The sequence shown here is derived from an EMBL/GenBank/DDBJ whole genome shotgun (WGS) entry which is preliminary data.</text>
</comment>
<dbReference type="InterPro" id="IPR036388">
    <property type="entry name" value="WH-like_DNA-bd_sf"/>
</dbReference>
<evidence type="ECO:0000256" key="1">
    <source>
        <dbReference type="ARBA" id="ARBA00023015"/>
    </source>
</evidence>
<protein>
    <submittedName>
        <fullName evidence="6">IclR family transcriptional regulator</fullName>
    </submittedName>
</protein>
<dbReference type="SMART" id="SM00346">
    <property type="entry name" value="HTH_ICLR"/>
    <property type="match status" value="1"/>
</dbReference>
<dbReference type="PANTHER" id="PTHR30136">
    <property type="entry name" value="HELIX-TURN-HELIX TRANSCRIPTIONAL REGULATOR, ICLR FAMILY"/>
    <property type="match status" value="1"/>
</dbReference>
<dbReference type="Proteomes" id="UP001595807">
    <property type="component" value="Unassembled WGS sequence"/>
</dbReference>
<dbReference type="Pfam" id="PF01614">
    <property type="entry name" value="IclR_C"/>
    <property type="match status" value="1"/>
</dbReference>
<feature type="domain" description="IclR-ED" evidence="5">
    <location>
        <begin position="69"/>
        <end position="250"/>
    </location>
</feature>
<evidence type="ECO:0000259" key="4">
    <source>
        <dbReference type="PROSITE" id="PS51077"/>
    </source>
</evidence>
<feature type="domain" description="HTH iclR-type" evidence="4">
    <location>
        <begin position="8"/>
        <end position="68"/>
    </location>
</feature>
<gene>
    <name evidence="6" type="ORF">ACFORF_00750</name>
</gene>
<evidence type="ECO:0000259" key="5">
    <source>
        <dbReference type="PROSITE" id="PS51078"/>
    </source>
</evidence>
<accession>A0ABV8CTA1</accession>
<dbReference type="Gene3D" id="1.10.10.10">
    <property type="entry name" value="Winged helix-like DNA-binding domain superfamily/Winged helix DNA-binding domain"/>
    <property type="match status" value="1"/>
</dbReference>
<organism evidence="6 7">
    <name type="scientific">Streptococcus caprae</name>
    <dbReference type="NCBI Taxonomy" id="1640501"/>
    <lineage>
        <taxon>Bacteria</taxon>
        <taxon>Bacillati</taxon>
        <taxon>Bacillota</taxon>
        <taxon>Bacilli</taxon>
        <taxon>Lactobacillales</taxon>
        <taxon>Streptococcaceae</taxon>
        <taxon>Streptococcus</taxon>
    </lineage>
</organism>
<evidence type="ECO:0000256" key="3">
    <source>
        <dbReference type="ARBA" id="ARBA00023163"/>
    </source>
</evidence>
<sequence length="250" mass="27516">MSKSQYLLTSLQKSLKVLDVLSQADEMTLTEIKEKTGFDNTSIYRMLYTLELENYIEKTPKSTYHLGTKFISYGEKLKSRFSIATLIKDDMADLAKNLGQTIYLGTLTNTGKVAFIHREDSPSGVQVSVPAGHSTKAFNSALGKIQLAFMSDQERLEYLEKFQNILSDEQILALHGELNQAKALGYTIDCDEHFKGFGSFAVPILDDKGACQGALGIVAVASQIKLLIDAYLPQMTAAAHAMTSKISSKP</sequence>
<dbReference type="EMBL" id="JBHRZV010000003">
    <property type="protein sequence ID" value="MFC3927163.1"/>
    <property type="molecule type" value="Genomic_DNA"/>
</dbReference>
<keyword evidence="3" id="KW-0804">Transcription</keyword>
<proteinExistence type="predicted"/>
<dbReference type="InterPro" id="IPR050707">
    <property type="entry name" value="HTH_MetabolicPath_Reg"/>
</dbReference>
<dbReference type="InterPro" id="IPR005471">
    <property type="entry name" value="Tscrpt_reg_IclR_N"/>
</dbReference>
<evidence type="ECO:0000256" key="2">
    <source>
        <dbReference type="ARBA" id="ARBA00023125"/>
    </source>
</evidence>
<evidence type="ECO:0000313" key="7">
    <source>
        <dbReference type="Proteomes" id="UP001595807"/>
    </source>
</evidence>
<dbReference type="PANTHER" id="PTHR30136:SF35">
    <property type="entry name" value="HTH-TYPE TRANSCRIPTIONAL REGULATOR RV1719"/>
    <property type="match status" value="1"/>
</dbReference>
<reference evidence="7" key="1">
    <citation type="journal article" date="2019" name="Int. J. Syst. Evol. Microbiol.">
        <title>The Global Catalogue of Microorganisms (GCM) 10K type strain sequencing project: providing services to taxonomists for standard genome sequencing and annotation.</title>
        <authorList>
            <consortium name="The Broad Institute Genomics Platform"/>
            <consortium name="The Broad Institute Genome Sequencing Center for Infectious Disease"/>
            <person name="Wu L."/>
            <person name="Ma J."/>
        </authorList>
    </citation>
    <scope>NUCLEOTIDE SEQUENCE [LARGE SCALE GENOMIC DNA]</scope>
    <source>
        <strain evidence="7">CCUG 67170</strain>
    </source>
</reference>
<dbReference type="Gene3D" id="3.30.450.40">
    <property type="match status" value="1"/>
</dbReference>
<dbReference type="RefSeq" id="WP_380424366.1">
    <property type="nucleotide sequence ID" value="NZ_JBHRZV010000003.1"/>
</dbReference>
<dbReference type="InterPro" id="IPR036390">
    <property type="entry name" value="WH_DNA-bd_sf"/>
</dbReference>
<dbReference type="InterPro" id="IPR014757">
    <property type="entry name" value="Tscrpt_reg_IclR_C"/>
</dbReference>
<evidence type="ECO:0000313" key="6">
    <source>
        <dbReference type="EMBL" id="MFC3927163.1"/>
    </source>
</evidence>
<keyword evidence="1" id="KW-0805">Transcription regulation</keyword>
<keyword evidence="2" id="KW-0238">DNA-binding</keyword>
<dbReference type="PROSITE" id="PS51077">
    <property type="entry name" value="HTH_ICLR"/>
    <property type="match status" value="1"/>
</dbReference>